<evidence type="ECO:0000313" key="1">
    <source>
        <dbReference type="Proteomes" id="UP000887580"/>
    </source>
</evidence>
<organism evidence="1 2">
    <name type="scientific">Panagrolaimus sp. PS1159</name>
    <dbReference type="NCBI Taxonomy" id="55785"/>
    <lineage>
        <taxon>Eukaryota</taxon>
        <taxon>Metazoa</taxon>
        <taxon>Ecdysozoa</taxon>
        <taxon>Nematoda</taxon>
        <taxon>Chromadorea</taxon>
        <taxon>Rhabditida</taxon>
        <taxon>Tylenchina</taxon>
        <taxon>Panagrolaimomorpha</taxon>
        <taxon>Panagrolaimoidea</taxon>
        <taxon>Panagrolaimidae</taxon>
        <taxon>Panagrolaimus</taxon>
    </lineage>
</organism>
<dbReference type="WBParaSite" id="PS1159_v2.g4140.t1">
    <property type="protein sequence ID" value="PS1159_v2.g4140.t1"/>
    <property type="gene ID" value="PS1159_v2.g4140"/>
</dbReference>
<dbReference type="Proteomes" id="UP000887580">
    <property type="component" value="Unplaced"/>
</dbReference>
<name>A0AC35GEB3_9BILA</name>
<protein>
    <submittedName>
        <fullName evidence="2">G-protein coupled receptors family 1 profile domain-containing protein</fullName>
    </submittedName>
</protein>
<proteinExistence type="predicted"/>
<evidence type="ECO:0000313" key="2">
    <source>
        <dbReference type="WBParaSite" id="PS1159_v2.g4140.t1"/>
    </source>
</evidence>
<reference evidence="2" key="1">
    <citation type="submission" date="2022-11" db="UniProtKB">
        <authorList>
            <consortium name="WormBaseParasite"/>
        </authorList>
    </citation>
    <scope>IDENTIFICATION</scope>
</reference>
<accession>A0AC35GEB3</accession>
<sequence length="368" mass="43473">MLISIFGGIKGNYRWLIFNQVVWDFLVSHNYTCANISFSTKPSLPCFYTIKNYFKTSDISYYDWLTIQQYIIVCIENNPYSALLLLTMSRMFALYFPYVYGKLTDNHKMAFTILVFNLAVMLFDIRDLFYTFRGWRIETSNKKCYEIYSNLTNDESYDICIIEKYYEADFWYNFCNTCYNIFSFIMYVKPLICLVLSMIAAGMIGYKVAKQAKFQMKNNPKDFYVSLRISGVIILQTIINIFVFFVEFTRKIPFILAVYFNILTYTSQTYNPAMNYTGYLDLRLPLWFDGPSGLADNAPRQMIRQIRVFIESIIILFIMSGYREAGINFIKFLWFSILHPQKAYKKFWPSGITHTKVTTIQSSHTTHR</sequence>